<protein>
    <recommendedName>
        <fullName evidence="5">Putative pre-16S rRNA nuclease</fullName>
        <ecNumber evidence="5">3.1.-.-</ecNumber>
    </recommendedName>
</protein>
<evidence type="ECO:0000259" key="6">
    <source>
        <dbReference type="SMART" id="SM00732"/>
    </source>
</evidence>
<keyword evidence="8" id="KW-1185">Reference proteome</keyword>
<evidence type="ECO:0000256" key="1">
    <source>
        <dbReference type="ARBA" id="ARBA00022490"/>
    </source>
</evidence>
<gene>
    <name evidence="7" type="primary">yqgF</name>
    <name evidence="7" type="ORF">FNIIJ_076</name>
</gene>
<dbReference type="GO" id="GO:0016788">
    <property type="term" value="F:hydrolase activity, acting on ester bonds"/>
    <property type="evidence" value="ECO:0007669"/>
    <property type="project" value="UniProtKB-UniRule"/>
</dbReference>
<dbReference type="GO" id="GO:0004518">
    <property type="term" value="F:nuclease activity"/>
    <property type="evidence" value="ECO:0007669"/>
    <property type="project" value="UniProtKB-KW"/>
</dbReference>
<evidence type="ECO:0000313" key="7">
    <source>
        <dbReference type="EMBL" id="AID37379.1"/>
    </source>
</evidence>
<reference evidence="7 8" key="1">
    <citation type="journal article" date="2014" name="Genome Biol. Evol.">
        <title>Genome sequence of "Candidatus Walczuchella monophlebidarum" the flavobacterial endosymbiont of Llaveia axin axin (Hemiptera: Coccoidea: Monophlebidae).</title>
        <authorList>
            <person name="Rosas-Perez T."/>
            <person name="Rosenblueth M."/>
            <person name="Rincon-Rosales R."/>
            <person name="Mora J."/>
            <person name="Martinez-Romero E."/>
        </authorList>
    </citation>
    <scope>NUCLEOTIDE SEQUENCE [LARGE SCALE GENOMIC DNA]</scope>
    <source>
        <strain evidence="7">FNIIJ</strain>
    </source>
</reference>
<evidence type="ECO:0000256" key="2">
    <source>
        <dbReference type="ARBA" id="ARBA00022517"/>
    </source>
</evidence>
<dbReference type="KEGG" id="elv:FNIIJ_076"/>
<dbReference type="EC" id="3.1.-.-" evidence="5"/>
<dbReference type="Proteomes" id="UP000027148">
    <property type="component" value="Chromosome"/>
</dbReference>
<evidence type="ECO:0000256" key="5">
    <source>
        <dbReference type="HAMAP-Rule" id="MF_00651"/>
    </source>
</evidence>
<dbReference type="Gene3D" id="3.30.420.140">
    <property type="entry name" value="YqgF/RNase H-like domain"/>
    <property type="match status" value="1"/>
</dbReference>
<evidence type="ECO:0000313" key="8">
    <source>
        <dbReference type="Proteomes" id="UP000027148"/>
    </source>
</evidence>
<accession>A0A068DSL8</accession>
<dbReference type="NCBIfam" id="TIGR00250">
    <property type="entry name" value="RNAse_H_YqgF"/>
    <property type="match status" value="1"/>
</dbReference>
<comment type="similarity">
    <text evidence="5">Belongs to the YqgF HJR family.</text>
</comment>
<proteinExistence type="inferred from homology"/>
<feature type="domain" description="YqgF/RNase H-like" evidence="6">
    <location>
        <begin position="2"/>
        <end position="100"/>
    </location>
</feature>
<keyword evidence="2 5" id="KW-0690">Ribosome biogenesis</keyword>
<dbReference type="Pfam" id="PF03652">
    <property type="entry name" value="RuvX"/>
    <property type="match status" value="1"/>
</dbReference>
<dbReference type="PANTHER" id="PTHR33317">
    <property type="entry name" value="POLYNUCLEOTIDYL TRANSFERASE, RIBONUCLEASE H-LIKE SUPERFAMILY PROTEIN"/>
    <property type="match status" value="1"/>
</dbReference>
<dbReference type="AlphaFoldDB" id="A0A068DSL8"/>
<name>A0A068DSL8_9FLAO</name>
<dbReference type="InterPro" id="IPR005227">
    <property type="entry name" value="YqgF"/>
</dbReference>
<dbReference type="CDD" id="cd16964">
    <property type="entry name" value="YqgF"/>
    <property type="match status" value="1"/>
</dbReference>
<dbReference type="SUPFAM" id="SSF53098">
    <property type="entry name" value="Ribonuclease H-like"/>
    <property type="match status" value="1"/>
</dbReference>
<keyword evidence="3 5" id="KW-0540">Nuclease</keyword>
<dbReference type="SMART" id="SM00732">
    <property type="entry name" value="YqgFc"/>
    <property type="match status" value="1"/>
</dbReference>
<dbReference type="PANTHER" id="PTHR33317:SF4">
    <property type="entry name" value="POLYNUCLEOTIDYL TRANSFERASE, RIBONUCLEASE H-LIKE SUPERFAMILY PROTEIN"/>
    <property type="match status" value="1"/>
</dbReference>
<comment type="subcellular location">
    <subcellularLocation>
        <location evidence="5">Cytoplasm</location>
    </subcellularLocation>
</comment>
<dbReference type="InterPro" id="IPR037027">
    <property type="entry name" value="YqgF/RNaseH-like_dom_sf"/>
</dbReference>
<evidence type="ECO:0000256" key="3">
    <source>
        <dbReference type="ARBA" id="ARBA00022722"/>
    </source>
</evidence>
<comment type="function">
    <text evidence="5">Could be a nuclease involved in processing of the 5'-end of pre-16S rRNA.</text>
</comment>
<dbReference type="HOGENOM" id="CLU_098240_2_1_10"/>
<dbReference type="InterPro" id="IPR006641">
    <property type="entry name" value="YqgF/RNaseH-like_dom"/>
</dbReference>
<dbReference type="STRING" id="1415657.FNIIJ_076"/>
<keyword evidence="4 5" id="KW-0378">Hydrolase</keyword>
<dbReference type="EMBL" id="CP006873">
    <property type="protein sequence ID" value="AID37379.1"/>
    <property type="molecule type" value="Genomic_DNA"/>
</dbReference>
<dbReference type="InterPro" id="IPR012337">
    <property type="entry name" value="RNaseH-like_sf"/>
</dbReference>
<dbReference type="GO" id="GO:0005829">
    <property type="term" value="C:cytosol"/>
    <property type="evidence" value="ECO:0007669"/>
    <property type="project" value="TreeGrafter"/>
</dbReference>
<dbReference type="RefSeq" id="WP_038436090.1">
    <property type="nucleotide sequence ID" value="NZ_CP006873.1"/>
</dbReference>
<dbReference type="HAMAP" id="MF_00651">
    <property type="entry name" value="Nuclease_YqgF"/>
    <property type="match status" value="1"/>
</dbReference>
<organism evidence="7 8">
    <name type="scientific">Candidatus Walczuchella monophlebidarum</name>
    <dbReference type="NCBI Taxonomy" id="1415657"/>
    <lineage>
        <taxon>Bacteria</taxon>
        <taxon>Pseudomonadati</taxon>
        <taxon>Bacteroidota</taxon>
        <taxon>Flavobacteriia</taxon>
        <taxon>Flavobacteriales</taxon>
        <taxon>Candidatus Walczuchella</taxon>
    </lineage>
</organism>
<keyword evidence="1 5" id="KW-0963">Cytoplasm</keyword>
<dbReference type="OrthoDB" id="9796140at2"/>
<evidence type="ECO:0000256" key="4">
    <source>
        <dbReference type="ARBA" id="ARBA00022801"/>
    </source>
</evidence>
<dbReference type="GO" id="GO:0000967">
    <property type="term" value="P:rRNA 5'-end processing"/>
    <property type="evidence" value="ECO:0007669"/>
    <property type="project" value="UniProtKB-UniRule"/>
</dbReference>
<sequence length="134" mass="15666">MSRILAIDYGKKRTGLAVTDPFGMIAFGLKTVKTSELMIFLNSYLYKERVKTLIVGDPKKWKNQYFDLEKDIQTFIKNFRSIFEKIPVVRVDERFTSKIAKDSITYIKLKKKYRKNKALIDEISAVLILQDYLG</sequence>